<organism evidence="1 2">
    <name type="scientific">Mariprofundus ferrooxydans PV-1</name>
    <dbReference type="NCBI Taxonomy" id="314345"/>
    <lineage>
        <taxon>Bacteria</taxon>
        <taxon>Pseudomonadati</taxon>
        <taxon>Pseudomonadota</taxon>
        <taxon>Candidatius Mariprofundia</taxon>
        <taxon>Mariprofundales</taxon>
        <taxon>Mariprofundaceae</taxon>
        <taxon>Mariprofundus</taxon>
    </lineage>
</organism>
<protein>
    <submittedName>
        <fullName evidence="1">Uncharacterized protein</fullName>
    </submittedName>
</protein>
<dbReference type="Proteomes" id="UP000005297">
    <property type="component" value="Unassembled WGS sequence"/>
</dbReference>
<dbReference type="eggNOG" id="ENOG5032YX5">
    <property type="taxonomic scope" value="Bacteria"/>
</dbReference>
<evidence type="ECO:0000313" key="2">
    <source>
        <dbReference type="Proteomes" id="UP000005297"/>
    </source>
</evidence>
<dbReference type="RefSeq" id="WP_009851219.1">
    <property type="nucleotide sequence ID" value="NZ_DS022295.1"/>
</dbReference>
<dbReference type="OrthoDB" id="1493924at2"/>
<keyword evidence="2" id="KW-1185">Reference proteome</keyword>
<name>Q0F367_9PROT</name>
<sequence length="216" mass="24595">MKQKGKIEDKPGSLVPVNRGLWNYAFEKLVEAKAGIQQMDSASDRVAFEAGWIRFVDSLEEFWTSFFDEGKEKFSSFQPWAGKFRKERKDDPLLQYLIQARHQSQHGRIPLKWQEGAIAIAPGYFGHIRNMKIFQDGSFEVETNPLGKAHNQVKLVHEPGKPLLPVIENKKHKQRFDPPSSHLGQPIGNTSPIYVASLGLKYYETVLRSALAKFNG</sequence>
<dbReference type="EMBL" id="AATS01000001">
    <property type="protein sequence ID" value="EAU56074.1"/>
    <property type="molecule type" value="Genomic_DNA"/>
</dbReference>
<dbReference type="HOGENOM" id="CLU_1275470_0_0_0"/>
<evidence type="ECO:0000313" key="1">
    <source>
        <dbReference type="EMBL" id="EAU56074.1"/>
    </source>
</evidence>
<gene>
    <name evidence="1" type="ORF">SPV1_04618</name>
</gene>
<dbReference type="InParanoid" id="Q0F367"/>
<accession>Q0F367</accession>
<dbReference type="AlphaFoldDB" id="Q0F367"/>
<reference evidence="1 2" key="1">
    <citation type="submission" date="2006-09" db="EMBL/GenBank/DDBJ databases">
        <authorList>
            <person name="Emerson D."/>
            <person name="Ferriera S."/>
            <person name="Johnson J."/>
            <person name="Kravitz S."/>
            <person name="Halpern A."/>
            <person name="Remington K."/>
            <person name="Beeson K."/>
            <person name="Tran B."/>
            <person name="Rogers Y.-H."/>
            <person name="Friedman R."/>
            <person name="Venter J.C."/>
        </authorList>
    </citation>
    <scope>NUCLEOTIDE SEQUENCE [LARGE SCALE GENOMIC DNA]</scope>
    <source>
        <strain evidence="1 2">PV-1</strain>
    </source>
</reference>
<comment type="caution">
    <text evidence="1">The sequence shown here is derived from an EMBL/GenBank/DDBJ whole genome shotgun (WGS) entry which is preliminary data.</text>
</comment>
<proteinExistence type="predicted"/>